<accession>A0A3P7IKD8</accession>
<evidence type="ECO:0000256" key="3">
    <source>
        <dbReference type="ARBA" id="ARBA00022989"/>
    </source>
</evidence>
<organism evidence="6 7">
    <name type="scientific">Strongylus vulgaris</name>
    <name type="common">Blood worm</name>
    <dbReference type="NCBI Taxonomy" id="40348"/>
    <lineage>
        <taxon>Eukaryota</taxon>
        <taxon>Metazoa</taxon>
        <taxon>Ecdysozoa</taxon>
        <taxon>Nematoda</taxon>
        <taxon>Chromadorea</taxon>
        <taxon>Rhabditida</taxon>
        <taxon>Rhabditina</taxon>
        <taxon>Rhabditomorpha</taxon>
        <taxon>Strongyloidea</taxon>
        <taxon>Strongylidae</taxon>
        <taxon>Strongylus</taxon>
    </lineage>
</organism>
<dbReference type="Pfam" id="PF00664">
    <property type="entry name" value="ABC_membrane"/>
    <property type="match status" value="1"/>
</dbReference>
<keyword evidence="7" id="KW-1185">Reference proteome</keyword>
<dbReference type="GO" id="GO:0016887">
    <property type="term" value="F:ATP hydrolysis activity"/>
    <property type="evidence" value="ECO:0007669"/>
    <property type="project" value="InterPro"/>
</dbReference>
<dbReference type="Gene3D" id="1.20.1560.10">
    <property type="entry name" value="ABC transporter type 1, transmembrane domain"/>
    <property type="match status" value="1"/>
</dbReference>
<gene>
    <name evidence="6" type="ORF">SVUK_LOCUS1022</name>
</gene>
<dbReference type="GO" id="GO:0016020">
    <property type="term" value="C:membrane"/>
    <property type="evidence" value="ECO:0007669"/>
    <property type="project" value="UniProtKB-SubCell"/>
</dbReference>
<dbReference type="SUPFAM" id="SSF90123">
    <property type="entry name" value="ABC transporter transmembrane region"/>
    <property type="match status" value="1"/>
</dbReference>
<keyword evidence="3" id="KW-1133">Transmembrane helix</keyword>
<keyword evidence="4" id="KW-0472">Membrane</keyword>
<dbReference type="OrthoDB" id="5821205at2759"/>
<feature type="non-terminal residue" evidence="6">
    <location>
        <position position="387"/>
    </location>
</feature>
<reference evidence="6 7" key="1">
    <citation type="submission" date="2018-11" db="EMBL/GenBank/DDBJ databases">
        <authorList>
            <consortium name="Pathogen Informatics"/>
        </authorList>
    </citation>
    <scope>NUCLEOTIDE SEQUENCE [LARGE SCALE GENOMIC DNA]</scope>
</reference>
<dbReference type="InterPro" id="IPR039421">
    <property type="entry name" value="Type_1_exporter"/>
</dbReference>
<feature type="domain" description="ABC transmembrane type-1" evidence="5">
    <location>
        <begin position="1"/>
        <end position="211"/>
    </location>
</feature>
<dbReference type="Proteomes" id="UP000270094">
    <property type="component" value="Unassembled WGS sequence"/>
</dbReference>
<dbReference type="InterPro" id="IPR003439">
    <property type="entry name" value="ABC_transporter-like_ATP-bd"/>
</dbReference>
<sequence>MKVDLFKSLVNKDIAFFDANSSGELVSKLTTDCDTASGVLSYDLTSFIQHVVLTFSSLAFVLIYSWRLTLLACITFPTMYIISELYGDFSHKLYESSRKMSAKVTEIASDVLSTMRTVRSFGCERREVKRFSENLDKLLHLEMKSSYGSAGYSWTIDIAQNLTDGVLLLYGGHLILTDKMSPGTLVTYFLYMERLDNNINSIIMTSNSVMEAFYAAGQIFVHIKNVSEHERKGIEKPDISGTIEMASVDFFYPSRPTEQVLKNINLRIDAGTTTAFVGASGGGKSTLVALMEQFYKPSKGSITLDGIPIERIEHEYYHEKIALVAQEPVLYDCSIRDNILYGCEWATNEDMKMAAQMANAHEFILQLEKGYDTSCGERGAQLSGKCS</sequence>
<dbReference type="InterPro" id="IPR027417">
    <property type="entry name" value="P-loop_NTPase"/>
</dbReference>
<evidence type="ECO:0000256" key="4">
    <source>
        <dbReference type="ARBA" id="ARBA00023136"/>
    </source>
</evidence>
<evidence type="ECO:0000256" key="2">
    <source>
        <dbReference type="ARBA" id="ARBA00022692"/>
    </source>
</evidence>
<comment type="subcellular location">
    <subcellularLocation>
        <location evidence="1">Membrane</location>
        <topology evidence="1">Multi-pass membrane protein</topology>
    </subcellularLocation>
</comment>
<evidence type="ECO:0000313" key="6">
    <source>
        <dbReference type="EMBL" id="VDM66024.1"/>
    </source>
</evidence>
<dbReference type="PANTHER" id="PTHR43394">
    <property type="entry name" value="ATP-DEPENDENT PERMEASE MDL1, MITOCHONDRIAL"/>
    <property type="match status" value="1"/>
</dbReference>
<dbReference type="Pfam" id="PF00005">
    <property type="entry name" value="ABC_tran"/>
    <property type="match status" value="1"/>
</dbReference>
<evidence type="ECO:0000313" key="7">
    <source>
        <dbReference type="Proteomes" id="UP000270094"/>
    </source>
</evidence>
<dbReference type="EMBL" id="UYYB01001907">
    <property type="protein sequence ID" value="VDM66024.1"/>
    <property type="molecule type" value="Genomic_DNA"/>
</dbReference>
<dbReference type="InterPro" id="IPR036640">
    <property type="entry name" value="ABC1_TM_sf"/>
</dbReference>
<evidence type="ECO:0000259" key="5">
    <source>
        <dbReference type="PROSITE" id="PS50929"/>
    </source>
</evidence>
<dbReference type="GO" id="GO:0015421">
    <property type="term" value="F:ABC-type oligopeptide transporter activity"/>
    <property type="evidence" value="ECO:0007669"/>
    <property type="project" value="TreeGrafter"/>
</dbReference>
<proteinExistence type="predicted"/>
<dbReference type="GO" id="GO:0005524">
    <property type="term" value="F:ATP binding"/>
    <property type="evidence" value="ECO:0007669"/>
    <property type="project" value="InterPro"/>
</dbReference>
<dbReference type="PANTHER" id="PTHR43394:SF1">
    <property type="entry name" value="ATP-BINDING CASSETTE SUB-FAMILY B MEMBER 10, MITOCHONDRIAL"/>
    <property type="match status" value="1"/>
</dbReference>
<keyword evidence="2" id="KW-0812">Transmembrane</keyword>
<dbReference type="PROSITE" id="PS50929">
    <property type="entry name" value="ABC_TM1F"/>
    <property type="match status" value="1"/>
</dbReference>
<dbReference type="FunFam" id="3.40.50.300:FF:002694">
    <property type="entry name" value="HAlF transporter (PGP related)"/>
    <property type="match status" value="1"/>
</dbReference>
<dbReference type="InterPro" id="IPR011527">
    <property type="entry name" value="ABC1_TM_dom"/>
</dbReference>
<protein>
    <recommendedName>
        <fullName evidence="5">ABC transmembrane type-1 domain-containing protein</fullName>
    </recommendedName>
</protein>
<dbReference type="AlphaFoldDB" id="A0A3P7IKD8"/>
<evidence type="ECO:0000256" key="1">
    <source>
        <dbReference type="ARBA" id="ARBA00004141"/>
    </source>
</evidence>
<dbReference type="SUPFAM" id="SSF52540">
    <property type="entry name" value="P-loop containing nucleoside triphosphate hydrolases"/>
    <property type="match status" value="1"/>
</dbReference>
<dbReference type="Gene3D" id="3.40.50.300">
    <property type="entry name" value="P-loop containing nucleotide triphosphate hydrolases"/>
    <property type="match status" value="1"/>
</dbReference>
<name>A0A3P7IKD8_STRVU</name>